<evidence type="ECO:0000256" key="2">
    <source>
        <dbReference type="ARBA" id="ARBA00022692"/>
    </source>
</evidence>
<keyword evidence="7" id="KW-1185">Reference proteome</keyword>
<evidence type="ECO:0000313" key="6">
    <source>
        <dbReference type="EMBL" id="TDQ69532.1"/>
    </source>
</evidence>
<dbReference type="EMBL" id="SNYS01000007">
    <property type="protein sequence ID" value="TDQ69532.1"/>
    <property type="molecule type" value="Genomic_DNA"/>
</dbReference>
<dbReference type="PANTHER" id="PTHR43847:SF1">
    <property type="entry name" value="BLL3993 PROTEIN"/>
    <property type="match status" value="1"/>
</dbReference>
<sequence length="233" mass="26905">MEEIQANKSKLRLLTFILSPLITAAVFFLAAGTLNFPEGWIFNIWYTLLAWAVTWYLWKKDPALLRERSDFGSFKNQKGWDKIFVPIAVVSYFIWFFIMPVEVCRLGWVTDVPIAVRVLGGVLLLISFVFLYRSVTDNTFLSPAVRIQEERKQKVITTGSYGFVRHPMYLGMAAIMLGAPFLMGSILGLALGIFLTILFMIRVPGEEKMLKEELDGYLEYTEKVKYRIFPFIW</sequence>
<keyword evidence="6" id="KW-0808">Transferase</keyword>
<dbReference type="Proteomes" id="UP000294855">
    <property type="component" value="Unassembled WGS sequence"/>
</dbReference>
<keyword evidence="2 5" id="KW-0812">Transmembrane</keyword>
<keyword evidence="3 5" id="KW-1133">Transmembrane helix</keyword>
<dbReference type="AlphaFoldDB" id="A0A484F6A9"/>
<evidence type="ECO:0000256" key="3">
    <source>
        <dbReference type="ARBA" id="ARBA00022989"/>
    </source>
</evidence>
<dbReference type="InterPro" id="IPR052527">
    <property type="entry name" value="Metal_cation-efflux_comp"/>
</dbReference>
<proteinExistence type="predicted"/>
<feature type="transmembrane region" description="Helical" evidence="5">
    <location>
        <begin position="114"/>
        <end position="135"/>
    </location>
</feature>
<dbReference type="RefSeq" id="WP_133517324.1">
    <property type="nucleotide sequence ID" value="NZ_JAHDUW010000002.1"/>
</dbReference>
<organism evidence="6 7">
    <name type="scientific">Methanimicrococcus blatticola</name>
    <dbReference type="NCBI Taxonomy" id="91560"/>
    <lineage>
        <taxon>Archaea</taxon>
        <taxon>Methanobacteriati</taxon>
        <taxon>Methanobacteriota</taxon>
        <taxon>Stenosarchaea group</taxon>
        <taxon>Methanomicrobia</taxon>
        <taxon>Methanosarcinales</taxon>
        <taxon>Methanosarcinaceae</taxon>
        <taxon>Methanimicrococcus</taxon>
    </lineage>
</organism>
<feature type="transmembrane region" description="Helical" evidence="5">
    <location>
        <begin position="155"/>
        <end position="175"/>
    </location>
</feature>
<keyword evidence="6" id="KW-0489">Methyltransferase</keyword>
<evidence type="ECO:0000256" key="4">
    <source>
        <dbReference type="ARBA" id="ARBA00023136"/>
    </source>
</evidence>
<comment type="subcellular location">
    <subcellularLocation>
        <location evidence="1">Endomembrane system</location>
        <topology evidence="1">Multi-pass membrane protein</topology>
    </subcellularLocation>
</comment>
<feature type="transmembrane region" description="Helical" evidence="5">
    <location>
        <begin position="12"/>
        <end position="34"/>
    </location>
</feature>
<dbReference type="Pfam" id="PF04191">
    <property type="entry name" value="PEMT"/>
    <property type="match status" value="1"/>
</dbReference>
<feature type="transmembrane region" description="Helical" evidence="5">
    <location>
        <begin position="79"/>
        <end position="98"/>
    </location>
</feature>
<dbReference type="InterPro" id="IPR007318">
    <property type="entry name" value="Phopholipid_MeTrfase"/>
</dbReference>
<accession>A0A484F6A9</accession>
<comment type="caution">
    <text evidence="6">The sequence shown here is derived from an EMBL/GenBank/DDBJ whole genome shotgun (WGS) entry which is preliminary data.</text>
</comment>
<protein>
    <submittedName>
        <fullName evidence="6">Protein-S-isoprenylcysteine O-methyltransferase Ste14</fullName>
    </submittedName>
</protein>
<evidence type="ECO:0000313" key="7">
    <source>
        <dbReference type="Proteomes" id="UP000294855"/>
    </source>
</evidence>
<dbReference type="PANTHER" id="PTHR43847">
    <property type="entry name" value="BLL3993 PROTEIN"/>
    <property type="match status" value="1"/>
</dbReference>
<dbReference type="GO" id="GO:0012505">
    <property type="term" value="C:endomembrane system"/>
    <property type="evidence" value="ECO:0007669"/>
    <property type="project" value="UniProtKB-SubCell"/>
</dbReference>
<keyword evidence="4 5" id="KW-0472">Membrane</keyword>
<feature type="transmembrane region" description="Helical" evidence="5">
    <location>
        <begin position="40"/>
        <end position="58"/>
    </location>
</feature>
<name>A0A484F6A9_9EURY</name>
<dbReference type="Gene3D" id="1.20.120.1630">
    <property type="match status" value="1"/>
</dbReference>
<evidence type="ECO:0000256" key="5">
    <source>
        <dbReference type="SAM" id="Phobius"/>
    </source>
</evidence>
<gene>
    <name evidence="6" type="ORF">C7391_0866</name>
</gene>
<evidence type="ECO:0000256" key="1">
    <source>
        <dbReference type="ARBA" id="ARBA00004127"/>
    </source>
</evidence>
<dbReference type="GO" id="GO:0008168">
    <property type="term" value="F:methyltransferase activity"/>
    <property type="evidence" value="ECO:0007669"/>
    <property type="project" value="UniProtKB-KW"/>
</dbReference>
<reference evidence="6 7" key="1">
    <citation type="submission" date="2019-03" db="EMBL/GenBank/DDBJ databases">
        <title>Genomic Encyclopedia of Type Strains, Phase IV (KMG-IV): sequencing the most valuable type-strain genomes for metagenomic binning, comparative biology and taxonomic classification.</title>
        <authorList>
            <person name="Goeker M."/>
        </authorList>
    </citation>
    <scope>NUCLEOTIDE SEQUENCE [LARGE SCALE GENOMIC DNA]</scope>
    <source>
        <strain evidence="6 7">DSM 13328</strain>
    </source>
</reference>
<feature type="transmembrane region" description="Helical" evidence="5">
    <location>
        <begin position="181"/>
        <end position="201"/>
    </location>
</feature>
<dbReference type="OrthoDB" id="148346at2157"/>
<dbReference type="GO" id="GO:0032259">
    <property type="term" value="P:methylation"/>
    <property type="evidence" value="ECO:0007669"/>
    <property type="project" value="UniProtKB-KW"/>
</dbReference>